<evidence type="ECO:0000256" key="6">
    <source>
        <dbReference type="ARBA" id="ARBA00022827"/>
    </source>
</evidence>
<protein>
    <recommendedName>
        <fullName evidence="4 11">Protoporphyrinogen oxidase</fullName>
        <ecNumber evidence="4 11">1.3.3.4</ecNumber>
    </recommendedName>
</protein>
<dbReference type="EMBL" id="KN837231">
    <property type="protein sequence ID" value="KIJ32157.1"/>
    <property type="molecule type" value="Genomic_DNA"/>
</dbReference>
<reference evidence="13 14" key="1">
    <citation type="submission" date="2014-06" db="EMBL/GenBank/DDBJ databases">
        <title>Evolutionary Origins and Diversification of the Mycorrhizal Mutualists.</title>
        <authorList>
            <consortium name="DOE Joint Genome Institute"/>
            <consortium name="Mycorrhizal Genomics Consortium"/>
            <person name="Kohler A."/>
            <person name="Kuo A."/>
            <person name="Nagy L.G."/>
            <person name="Floudas D."/>
            <person name="Copeland A."/>
            <person name="Barry K.W."/>
            <person name="Cichocki N."/>
            <person name="Veneault-Fourrey C."/>
            <person name="LaButti K."/>
            <person name="Lindquist E.A."/>
            <person name="Lipzen A."/>
            <person name="Lundell T."/>
            <person name="Morin E."/>
            <person name="Murat C."/>
            <person name="Riley R."/>
            <person name="Ohm R."/>
            <person name="Sun H."/>
            <person name="Tunlid A."/>
            <person name="Henrissat B."/>
            <person name="Grigoriev I.V."/>
            <person name="Hibbett D.S."/>
            <person name="Martin F."/>
        </authorList>
    </citation>
    <scope>NUCLEOTIDE SEQUENCE [LARGE SCALE GENOMIC DNA]</scope>
    <source>
        <strain evidence="13 14">SS14</strain>
    </source>
</reference>
<evidence type="ECO:0000259" key="12">
    <source>
        <dbReference type="Pfam" id="PF01593"/>
    </source>
</evidence>
<dbReference type="Pfam" id="PF01593">
    <property type="entry name" value="Amino_oxidase"/>
    <property type="match status" value="1"/>
</dbReference>
<feature type="domain" description="Amine oxidase" evidence="12">
    <location>
        <begin position="13"/>
        <end position="499"/>
    </location>
</feature>
<comment type="cofactor">
    <cofactor evidence="11">
        <name>FAD</name>
        <dbReference type="ChEBI" id="CHEBI:57692"/>
    </cofactor>
    <text evidence="11">Binds 1 FAD per subunit.</text>
</comment>
<evidence type="ECO:0000313" key="14">
    <source>
        <dbReference type="Proteomes" id="UP000054279"/>
    </source>
</evidence>
<evidence type="ECO:0000256" key="9">
    <source>
        <dbReference type="ARBA" id="ARBA00023244"/>
    </source>
</evidence>
<comment type="pathway">
    <text evidence="2 11">Porphyrin-containing compound metabolism; protoporphyrin-IX biosynthesis; protoporphyrin-IX from protoporphyrinogen-IX: step 1/1.</text>
</comment>
<dbReference type="HOGENOM" id="CLU_009629_1_1_1"/>
<dbReference type="UniPathway" id="UPA00251">
    <property type="reaction ID" value="UER00324"/>
</dbReference>
<dbReference type="GO" id="GO:0005743">
    <property type="term" value="C:mitochondrial inner membrane"/>
    <property type="evidence" value="ECO:0007669"/>
    <property type="project" value="UniProtKB-SubCell"/>
</dbReference>
<keyword evidence="8 11" id="KW-0350">Heme biosynthesis</keyword>
<gene>
    <name evidence="13" type="ORF">M422DRAFT_35964</name>
</gene>
<dbReference type="Proteomes" id="UP000054279">
    <property type="component" value="Unassembled WGS sequence"/>
</dbReference>
<dbReference type="PANTHER" id="PTHR42923">
    <property type="entry name" value="PROTOPORPHYRINOGEN OXIDASE"/>
    <property type="match status" value="1"/>
</dbReference>
<keyword evidence="9 11" id="KW-0627">Porphyrin biosynthesis</keyword>
<dbReference type="InterPro" id="IPR050464">
    <property type="entry name" value="Zeta_carotene_desat/Oxidored"/>
</dbReference>
<comment type="similarity">
    <text evidence="3 11">Belongs to the protoporphyrinogen/coproporphyrinogen oxidase family. Protoporphyrinogen oxidase subfamily.</text>
</comment>
<evidence type="ECO:0000256" key="4">
    <source>
        <dbReference type="ARBA" id="ARBA00012867"/>
    </source>
</evidence>
<keyword evidence="6 11" id="KW-0274">FAD</keyword>
<evidence type="ECO:0000256" key="5">
    <source>
        <dbReference type="ARBA" id="ARBA00022630"/>
    </source>
</evidence>
<dbReference type="GO" id="GO:0006782">
    <property type="term" value="P:protoporphyrinogen IX biosynthetic process"/>
    <property type="evidence" value="ECO:0007669"/>
    <property type="project" value="UniProtKB-UniRule"/>
</dbReference>
<organism evidence="13 14">
    <name type="scientific">Sphaerobolus stellatus (strain SS14)</name>
    <dbReference type="NCBI Taxonomy" id="990650"/>
    <lineage>
        <taxon>Eukaryota</taxon>
        <taxon>Fungi</taxon>
        <taxon>Dikarya</taxon>
        <taxon>Basidiomycota</taxon>
        <taxon>Agaricomycotina</taxon>
        <taxon>Agaricomycetes</taxon>
        <taxon>Phallomycetidae</taxon>
        <taxon>Geastrales</taxon>
        <taxon>Sphaerobolaceae</taxon>
        <taxon>Sphaerobolus</taxon>
    </lineage>
</organism>
<keyword evidence="14" id="KW-1185">Reference proteome</keyword>
<comment type="catalytic activity">
    <reaction evidence="10 11">
        <text>protoporphyrinogen IX + 3 O2 = protoporphyrin IX + 3 H2O2</text>
        <dbReference type="Rhea" id="RHEA:25576"/>
        <dbReference type="ChEBI" id="CHEBI:15379"/>
        <dbReference type="ChEBI" id="CHEBI:16240"/>
        <dbReference type="ChEBI" id="CHEBI:57306"/>
        <dbReference type="ChEBI" id="CHEBI:57307"/>
        <dbReference type="EC" id="1.3.3.4"/>
    </reaction>
</comment>
<dbReference type="EC" id="1.3.3.4" evidence="4 11"/>
<evidence type="ECO:0000313" key="13">
    <source>
        <dbReference type="EMBL" id="KIJ32157.1"/>
    </source>
</evidence>
<evidence type="ECO:0000256" key="2">
    <source>
        <dbReference type="ARBA" id="ARBA00005073"/>
    </source>
</evidence>
<evidence type="ECO:0000256" key="3">
    <source>
        <dbReference type="ARBA" id="ARBA00010551"/>
    </source>
</evidence>
<name>A0A0C9USG8_SPHS4</name>
<evidence type="ECO:0000256" key="1">
    <source>
        <dbReference type="ARBA" id="ARBA00002600"/>
    </source>
</evidence>
<dbReference type="SUPFAM" id="SSF51905">
    <property type="entry name" value="FAD/NAD(P)-binding domain"/>
    <property type="match status" value="1"/>
</dbReference>
<accession>A0A0C9USG8</accession>
<dbReference type="Gene3D" id="3.50.50.60">
    <property type="entry name" value="FAD/NAD(P)-binding domain"/>
    <property type="match status" value="1"/>
</dbReference>
<dbReference type="InterPro" id="IPR036188">
    <property type="entry name" value="FAD/NAD-bd_sf"/>
</dbReference>
<evidence type="ECO:0000256" key="10">
    <source>
        <dbReference type="ARBA" id="ARBA00047554"/>
    </source>
</evidence>
<dbReference type="NCBIfam" id="TIGR00562">
    <property type="entry name" value="proto_IX_ox"/>
    <property type="match status" value="1"/>
</dbReference>
<dbReference type="InterPro" id="IPR002937">
    <property type="entry name" value="Amino_oxidase"/>
</dbReference>
<sequence length="506" mass="54054">MAPSTIAVLGGGITGLSSAFHLSRRYPKTKIVLLEKSNRLGGWIQSKRVKVPIPGGDVGNVVLELGPRTLRTQSHALLELINLLGLQSQIITTPATSPAAQNRFLYIPDSGGSGLTRIPTNPLSLLFSRLAPIILPAVTREAFRKSNRPASSDASTSKEIEDDSIDSILSRRFSPELARVMGSSLIHGIYASDSRKVSVRAAMPIVWKAEGMGGGSIVKGLWKMRGGDSASPTITYETGGLEKLMKGMSVYSFKGGMQALVDALTERLQNTENVEVRLESDVKDVIPKNSGFEVSLPTSNLTASHVVSSLPLNIVHALPSLSSLPNLTTNPHSSVSVVSFIFPFPLDTIHPAGFGYLIPRPKSGYDAPNHSNPEGVLGVVFDSCSVASQDTPHGQTTKMTMMVGGPYGLSGLPPPEDTKLFGKVLFETLKRHLGKELPPPVHIEVNHRWNCIPTLLPGHLGRMEELKDVLAGGQYGGRLEVVGSAVQGVSVGDCVSQGRETGQGWD</sequence>
<dbReference type="PANTHER" id="PTHR42923:SF3">
    <property type="entry name" value="PROTOPORPHYRINOGEN OXIDASE"/>
    <property type="match status" value="1"/>
</dbReference>
<comment type="function">
    <text evidence="1 11">Catalyzes the 6-electron oxidation of protoporphyrinogen-IX to form protoporphyrin-IX.</text>
</comment>
<evidence type="ECO:0000256" key="7">
    <source>
        <dbReference type="ARBA" id="ARBA00023002"/>
    </source>
</evidence>
<keyword evidence="5 11" id="KW-0285">Flavoprotein</keyword>
<comment type="subcellular location">
    <subcellularLocation>
        <location evidence="11">Mitochondrion inner membrane</location>
    </subcellularLocation>
</comment>
<dbReference type="GO" id="GO:0004729">
    <property type="term" value="F:oxygen-dependent protoporphyrinogen oxidase activity"/>
    <property type="evidence" value="ECO:0007669"/>
    <property type="project" value="UniProtKB-UniRule"/>
</dbReference>
<proteinExistence type="inferred from homology"/>
<evidence type="ECO:0000256" key="8">
    <source>
        <dbReference type="ARBA" id="ARBA00023133"/>
    </source>
</evidence>
<dbReference type="SUPFAM" id="SSF54373">
    <property type="entry name" value="FAD-linked reductases, C-terminal domain"/>
    <property type="match status" value="1"/>
</dbReference>
<evidence type="ECO:0000256" key="11">
    <source>
        <dbReference type="RuleBase" id="RU367069"/>
    </source>
</evidence>
<dbReference type="OrthoDB" id="438553at2759"/>
<dbReference type="InterPro" id="IPR004572">
    <property type="entry name" value="Protoporphyrinogen_oxidase"/>
</dbReference>
<keyword evidence="7 11" id="KW-0560">Oxidoreductase</keyword>
<dbReference type="AlphaFoldDB" id="A0A0C9USG8"/>